<dbReference type="GO" id="GO:0006564">
    <property type="term" value="P:L-serine biosynthetic process"/>
    <property type="evidence" value="ECO:0007669"/>
    <property type="project" value="TreeGrafter"/>
</dbReference>
<gene>
    <name evidence="2" type="ORF">S01H4_47146</name>
</gene>
<evidence type="ECO:0008006" key="3">
    <source>
        <dbReference type="Google" id="ProtNLM"/>
    </source>
</evidence>
<dbReference type="PANTHER" id="PTHR43344:SF21">
    <property type="entry name" value="POLYOL PHOSPHATE PHOSPHATASE PYP1"/>
    <property type="match status" value="1"/>
</dbReference>
<evidence type="ECO:0000256" key="1">
    <source>
        <dbReference type="ARBA" id="ARBA00022801"/>
    </source>
</evidence>
<accession>X1DK20</accession>
<dbReference type="InterPro" id="IPR050582">
    <property type="entry name" value="HAD-like_SerB"/>
</dbReference>
<dbReference type="EMBL" id="BART01026427">
    <property type="protein sequence ID" value="GAG96776.1"/>
    <property type="molecule type" value="Genomic_DNA"/>
</dbReference>
<dbReference type="AlphaFoldDB" id="X1DK20"/>
<dbReference type="Pfam" id="PF12710">
    <property type="entry name" value="HAD"/>
    <property type="match status" value="1"/>
</dbReference>
<proteinExistence type="predicted"/>
<dbReference type="NCBIfam" id="TIGR01489">
    <property type="entry name" value="DKMTPPase-SF"/>
    <property type="match status" value="1"/>
</dbReference>
<sequence>MIIQCDFDGTIIRNNLSVLLREHFARGNWWRIEDDYLHGKLTVEQSNKLQFALIKEPKERLQEFVLQHIELRPGFVKFVRYCQESAIPFVIVSSGLDFYIEPALAQIGMPDLELHCGQTSFGKNGIAVSYTDLEGNMVNGGFKYKCLTWLKKRGKNIIYIGDGLSDLEAARHADHVFATGHLLDLFNSEPVVCNGFSDFRDLLRQVRLLS</sequence>
<comment type="caution">
    <text evidence="2">The sequence shown here is derived from an EMBL/GenBank/DDBJ whole genome shotgun (WGS) entry which is preliminary data.</text>
</comment>
<dbReference type="Gene3D" id="3.90.1470.20">
    <property type="match status" value="1"/>
</dbReference>
<organism evidence="2">
    <name type="scientific">marine sediment metagenome</name>
    <dbReference type="NCBI Taxonomy" id="412755"/>
    <lineage>
        <taxon>unclassified sequences</taxon>
        <taxon>metagenomes</taxon>
        <taxon>ecological metagenomes</taxon>
    </lineage>
</organism>
<protein>
    <recommendedName>
        <fullName evidence="3">2-hydroxy-3-keto-5-methylthiopentenyl-1-phosphate phosphatase</fullName>
    </recommendedName>
</protein>
<evidence type="ECO:0000313" key="2">
    <source>
        <dbReference type="EMBL" id="GAG96776.1"/>
    </source>
</evidence>
<dbReference type="InterPro" id="IPR023214">
    <property type="entry name" value="HAD_sf"/>
</dbReference>
<dbReference type="GO" id="GO:0000287">
    <property type="term" value="F:magnesium ion binding"/>
    <property type="evidence" value="ECO:0007669"/>
    <property type="project" value="TreeGrafter"/>
</dbReference>
<dbReference type="GO" id="GO:0036424">
    <property type="term" value="F:L-phosphoserine phosphatase activity"/>
    <property type="evidence" value="ECO:0007669"/>
    <property type="project" value="TreeGrafter"/>
</dbReference>
<dbReference type="InterPro" id="IPR006384">
    <property type="entry name" value="HAD_hydro_PyrdxlP_Pase-like"/>
</dbReference>
<reference evidence="2" key="1">
    <citation type="journal article" date="2014" name="Front. Microbiol.">
        <title>High frequency of phylogenetically diverse reductive dehalogenase-homologous genes in deep subseafloor sedimentary metagenomes.</title>
        <authorList>
            <person name="Kawai M."/>
            <person name="Futagami T."/>
            <person name="Toyoda A."/>
            <person name="Takaki Y."/>
            <person name="Nishi S."/>
            <person name="Hori S."/>
            <person name="Arai W."/>
            <person name="Tsubouchi T."/>
            <person name="Morono Y."/>
            <person name="Uchiyama I."/>
            <person name="Ito T."/>
            <person name="Fujiyama A."/>
            <person name="Inagaki F."/>
            <person name="Takami H."/>
        </authorList>
    </citation>
    <scope>NUCLEOTIDE SEQUENCE</scope>
    <source>
        <strain evidence="2">Expedition CK06-06</strain>
    </source>
</reference>
<dbReference type="GO" id="GO:0005737">
    <property type="term" value="C:cytoplasm"/>
    <property type="evidence" value="ECO:0007669"/>
    <property type="project" value="TreeGrafter"/>
</dbReference>
<dbReference type="SUPFAM" id="SSF56784">
    <property type="entry name" value="HAD-like"/>
    <property type="match status" value="1"/>
</dbReference>
<name>X1DK20_9ZZZZ</name>
<dbReference type="PANTHER" id="PTHR43344">
    <property type="entry name" value="PHOSPHOSERINE PHOSPHATASE"/>
    <property type="match status" value="1"/>
</dbReference>
<dbReference type="Gene3D" id="3.40.50.1000">
    <property type="entry name" value="HAD superfamily/HAD-like"/>
    <property type="match status" value="1"/>
</dbReference>
<keyword evidence="1" id="KW-0378">Hydrolase</keyword>
<dbReference type="NCBIfam" id="TIGR01488">
    <property type="entry name" value="HAD-SF-IB"/>
    <property type="match status" value="1"/>
</dbReference>
<dbReference type="InterPro" id="IPR036412">
    <property type="entry name" value="HAD-like_sf"/>
</dbReference>